<accession>A0ABR3XLE2</accession>
<name>A0ABR3XLE2_9EURO</name>
<proteinExistence type="predicted"/>
<evidence type="ECO:0000313" key="3">
    <source>
        <dbReference type="Proteomes" id="UP001583193"/>
    </source>
</evidence>
<keyword evidence="3" id="KW-1185">Reference proteome</keyword>
<feature type="compositionally biased region" description="Polar residues" evidence="1">
    <location>
        <begin position="72"/>
        <end position="83"/>
    </location>
</feature>
<evidence type="ECO:0000313" key="2">
    <source>
        <dbReference type="EMBL" id="KAL1876805.1"/>
    </source>
</evidence>
<feature type="region of interest" description="Disordered" evidence="1">
    <location>
        <begin position="51"/>
        <end position="88"/>
    </location>
</feature>
<sequence>MRATPTEEQRGVGIRSFWLAYHLLEKYSQALDTAKRALRALNSVVPISSLSNPAIVDGLDPEPEPEPEQDGQNDLNSQTTTNRDFFDPMSWHIDDIPLDVVALVSSMGNRDTDDVANGPSEESLDPELRIWTTDADYRFDPGVSDV</sequence>
<dbReference type="Proteomes" id="UP001583193">
    <property type="component" value="Unassembled WGS sequence"/>
</dbReference>
<comment type="caution">
    <text evidence="2">The sequence shown here is derived from an EMBL/GenBank/DDBJ whole genome shotgun (WGS) entry which is preliminary data.</text>
</comment>
<dbReference type="EMBL" id="JAVDPF010000015">
    <property type="protein sequence ID" value="KAL1876805.1"/>
    <property type="molecule type" value="Genomic_DNA"/>
</dbReference>
<gene>
    <name evidence="2" type="ORF">Plec18167_005215</name>
</gene>
<feature type="compositionally biased region" description="Acidic residues" evidence="1">
    <location>
        <begin position="59"/>
        <end position="71"/>
    </location>
</feature>
<reference evidence="2 3" key="1">
    <citation type="journal article" date="2024" name="IMA Fungus">
        <title>IMA Genome - F19 : A genome assembly and annotation guide to empower mycologists, including annotated draft genome sequences of Ceratocystis pirilliformis, Diaporthe australafricana, Fusarium ophioides, Paecilomyces lecythidis, and Sporothrix stenoceras.</title>
        <authorList>
            <person name="Aylward J."/>
            <person name="Wilson A.M."/>
            <person name="Visagie C.M."/>
            <person name="Spraker J."/>
            <person name="Barnes I."/>
            <person name="Buitendag C."/>
            <person name="Ceriani C."/>
            <person name="Del Mar Angel L."/>
            <person name="du Plessis D."/>
            <person name="Fuchs T."/>
            <person name="Gasser K."/>
            <person name="Kramer D."/>
            <person name="Li W."/>
            <person name="Munsamy K."/>
            <person name="Piso A."/>
            <person name="Price J.L."/>
            <person name="Sonnekus B."/>
            <person name="Thomas C."/>
            <person name="van der Nest A."/>
            <person name="van Dijk A."/>
            <person name="van Heerden A."/>
            <person name="van Vuuren N."/>
            <person name="Yilmaz N."/>
            <person name="Duong T.A."/>
            <person name="van der Merwe N.A."/>
            <person name="Wingfield M.J."/>
            <person name="Wingfield B.D."/>
        </authorList>
    </citation>
    <scope>NUCLEOTIDE SEQUENCE [LARGE SCALE GENOMIC DNA]</scope>
    <source>
        <strain evidence="2 3">CMW 18167</strain>
    </source>
</reference>
<organism evidence="2 3">
    <name type="scientific">Paecilomyces lecythidis</name>
    <dbReference type="NCBI Taxonomy" id="3004212"/>
    <lineage>
        <taxon>Eukaryota</taxon>
        <taxon>Fungi</taxon>
        <taxon>Dikarya</taxon>
        <taxon>Ascomycota</taxon>
        <taxon>Pezizomycotina</taxon>
        <taxon>Eurotiomycetes</taxon>
        <taxon>Eurotiomycetidae</taxon>
        <taxon>Eurotiales</taxon>
        <taxon>Thermoascaceae</taxon>
        <taxon>Paecilomyces</taxon>
    </lineage>
</organism>
<evidence type="ECO:0000256" key="1">
    <source>
        <dbReference type="SAM" id="MobiDB-lite"/>
    </source>
</evidence>
<protein>
    <submittedName>
        <fullName evidence="2">Uncharacterized protein</fullName>
    </submittedName>
</protein>